<keyword evidence="5" id="KW-1185">Reference proteome</keyword>
<dbReference type="GeneID" id="36513210"/>
<dbReference type="PANTHER" id="PTHR48090:SF7">
    <property type="entry name" value="RFBJ PROTEIN"/>
    <property type="match status" value="1"/>
</dbReference>
<keyword evidence="2" id="KW-1133">Transmembrane helix</keyword>
<feature type="compositionally biased region" description="Acidic residues" evidence="1">
    <location>
        <begin position="337"/>
        <end position="363"/>
    </location>
</feature>
<dbReference type="GO" id="GO:0016740">
    <property type="term" value="F:transferase activity"/>
    <property type="evidence" value="ECO:0007669"/>
    <property type="project" value="UniProtKB-KW"/>
</dbReference>
<dbReference type="Gene3D" id="3.90.550.10">
    <property type="entry name" value="Spore Coat Polysaccharide Biosynthesis Protein SpsA, Chain A"/>
    <property type="match status" value="1"/>
</dbReference>
<keyword evidence="4" id="KW-0808">Transferase</keyword>
<evidence type="ECO:0000259" key="3">
    <source>
        <dbReference type="Pfam" id="PF00535"/>
    </source>
</evidence>
<feature type="transmembrane region" description="Helical" evidence="2">
    <location>
        <begin position="289"/>
        <end position="307"/>
    </location>
</feature>
<feature type="transmembrane region" description="Helical" evidence="2">
    <location>
        <begin position="261"/>
        <end position="283"/>
    </location>
</feature>
<dbReference type="InterPro" id="IPR029044">
    <property type="entry name" value="Nucleotide-diphossugar_trans"/>
</dbReference>
<organism evidence="4 5">
    <name type="scientific">Halococcoides cellulosivorans</name>
    <dbReference type="NCBI Taxonomy" id="1679096"/>
    <lineage>
        <taxon>Archaea</taxon>
        <taxon>Methanobacteriati</taxon>
        <taxon>Methanobacteriota</taxon>
        <taxon>Stenosarchaea group</taxon>
        <taxon>Halobacteria</taxon>
        <taxon>Halobacteriales</taxon>
        <taxon>Haloarculaceae</taxon>
        <taxon>Halococcoides</taxon>
    </lineage>
</organism>
<feature type="domain" description="Glycosyltransferase 2-like" evidence="3">
    <location>
        <begin position="10"/>
        <end position="175"/>
    </location>
</feature>
<dbReference type="Proteomes" id="UP000244727">
    <property type="component" value="Chromosome"/>
</dbReference>
<name>A0A2R4X3H7_9EURY</name>
<dbReference type="InterPro" id="IPR001173">
    <property type="entry name" value="Glyco_trans_2-like"/>
</dbReference>
<feature type="region of interest" description="Disordered" evidence="1">
    <location>
        <begin position="319"/>
        <end position="398"/>
    </location>
</feature>
<dbReference type="CDD" id="cd04179">
    <property type="entry name" value="DPM_DPG-synthase_like"/>
    <property type="match status" value="1"/>
</dbReference>
<keyword evidence="2" id="KW-0472">Membrane</keyword>
<dbReference type="SUPFAM" id="SSF53448">
    <property type="entry name" value="Nucleotide-diphospho-sugar transferases"/>
    <property type="match status" value="1"/>
</dbReference>
<accession>A0A2R4X3H7</accession>
<dbReference type="InterPro" id="IPR050256">
    <property type="entry name" value="Glycosyltransferase_2"/>
</dbReference>
<dbReference type="KEGG" id="harc:HARCEL1_11845"/>
<evidence type="ECO:0000313" key="5">
    <source>
        <dbReference type="Proteomes" id="UP000244727"/>
    </source>
</evidence>
<evidence type="ECO:0000313" key="4">
    <source>
        <dbReference type="EMBL" id="AWB28349.1"/>
    </source>
</evidence>
<dbReference type="RefSeq" id="WP_108383797.1">
    <property type="nucleotide sequence ID" value="NZ_CP028858.1"/>
</dbReference>
<evidence type="ECO:0000256" key="1">
    <source>
        <dbReference type="SAM" id="MobiDB-lite"/>
    </source>
</evidence>
<dbReference type="EMBL" id="CP028858">
    <property type="protein sequence ID" value="AWB28349.1"/>
    <property type="molecule type" value="Genomic_DNA"/>
</dbReference>
<gene>
    <name evidence="4" type="ORF">HARCEL1_11845</name>
</gene>
<feature type="compositionally biased region" description="Polar residues" evidence="1">
    <location>
        <begin position="378"/>
        <end position="398"/>
    </location>
</feature>
<sequence>MYRDHTVAAVVPAYNESGFVGNVIDGLPEFVDRAYVIDDGSTDDTWAEIQSHAAERNAAHDGHFEELVVGIRHDENRGVGGAIKTGYQRARDDEMDVTVVLGGDDQMDPAELTRYIDPIVDGVADYTKGNRFARPEDRAAMPRFRLIGNVVLSYLTKIASGYWGSMDSQNGYTAISLAALRATDIEGMYEYYGYCNDLLVRLNVAGVTIADVPRSSTFAYQDGWKSHIDYREYIPRVSAMLLSAFLWRLKEKYLLERYDPLAPLYALGGLALGVGTLGTLAALGRRKSIGSWLVGLFAGALTVLYAGERDRRDNRDLEAHLDPAAEDPAIETGADAEAGDAPDADTADDAESIDERSDDDGVDAADRGDGVDTDDSAATTPPSGNGTGRLTTADPSDS</sequence>
<proteinExistence type="predicted"/>
<keyword evidence="2" id="KW-0812">Transmembrane</keyword>
<evidence type="ECO:0000256" key="2">
    <source>
        <dbReference type="SAM" id="Phobius"/>
    </source>
</evidence>
<protein>
    <submittedName>
        <fullName evidence="4">Glycosyltransferase family 2 protein</fullName>
    </submittedName>
</protein>
<dbReference type="AlphaFoldDB" id="A0A2R4X3H7"/>
<reference evidence="4 5" key="1">
    <citation type="submission" date="2018-04" db="EMBL/GenBank/DDBJ databases">
        <title>Halococcoides cellulosivorans gen. nov., sp. nov., an extremely halophilic cellulose-utilizing haloarchaeon from hypersaline lakes.</title>
        <authorList>
            <person name="Sorokin D.Y."/>
            <person name="Toshchakov S.V."/>
            <person name="Samarov N.I."/>
            <person name="Korzhenkov A."/>
            <person name="Kublanov I.V."/>
        </authorList>
    </citation>
    <scope>NUCLEOTIDE SEQUENCE [LARGE SCALE GENOMIC DNA]</scope>
    <source>
        <strain evidence="4 5">HArcel1</strain>
    </source>
</reference>
<dbReference type="Pfam" id="PF00535">
    <property type="entry name" value="Glycos_transf_2"/>
    <property type="match status" value="1"/>
</dbReference>
<dbReference type="PANTHER" id="PTHR48090">
    <property type="entry name" value="UNDECAPRENYL-PHOSPHATE 4-DEOXY-4-FORMAMIDO-L-ARABINOSE TRANSFERASE-RELATED"/>
    <property type="match status" value="1"/>
</dbReference>